<reference evidence="3 4" key="1">
    <citation type="submission" date="2025-04" db="UniProtKB">
        <authorList>
            <consortium name="RefSeq"/>
        </authorList>
    </citation>
    <scope>IDENTIFICATION</scope>
    <source>
        <strain evidence="3 4">Airmid</strain>
    </source>
</reference>
<organism evidence="2 3">
    <name type="scientific">Dermatophagoides pteronyssinus</name>
    <name type="common">European house dust mite</name>
    <dbReference type="NCBI Taxonomy" id="6956"/>
    <lineage>
        <taxon>Eukaryota</taxon>
        <taxon>Metazoa</taxon>
        <taxon>Ecdysozoa</taxon>
        <taxon>Arthropoda</taxon>
        <taxon>Chelicerata</taxon>
        <taxon>Arachnida</taxon>
        <taxon>Acari</taxon>
        <taxon>Acariformes</taxon>
        <taxon>Sarcoptiformes</taxon>
        <taxon>Astigmata</taxon>
        <taxon>Psoroptidia</taxon>
        <taxon>Analgoidea</taxon>
        <taxon>Pyroglyphidae</taxon>
        <taxon>Dermatophagoidinae</taxon>
        <taxon>Dermatophagoides</taxon>
    </lineage>
</organism>
<evidence type="ECO:0000256" key="1">
    <source>
        <dbReference type="SAM" id="SignalP"/>
    </source>
</evidence>
<dbReference type="RefSeq" id="XP_027195979.1">
    <property type="nucleotide sequence ID" value="XM_027340178.1"/>
</dbReference>
<evidence type="ECO:0000313" key="3">
    <source>
        <dbReference type="RefSeq" id="XP_027195978.1"/>
    </source>
</evidence>
<evidence type="ECO:0000313" key="2">
    <source>
        <dbReference type="Proteomes" id="UP000515146"/>
    </source>
</evidence>
<accession>A0A6P6XSY0</accession>
<dbReference type="KEGG" id="dpte:113790503"/>
<dbReference type="OrthoDB" id="6515351at2759"/>
<feature type="signal peptide" evidence="1">
    <location>
        <begin position="1"/>
        <end position="22"/>
    </location>
</feature>
<sequence length="163" mass="18900">MMKFLSTSLLLLSSCFLAMTLAQRSQGNGPNQLQAGQDYIDIPVRAGYRIMGDDSEGYLEDGIIVKTKGTGYIAPRYRQKYYPSVYSDVVDSKNDRYGESPLQQSTPIRQRRFDHHYHHHYNHKQFEPSVSASAYAPRYYRQSASSLPKKYLKSEIIYGRREW</sequence>
<feature type="chain" id="PRO_5044650867" evidence="1">
    <location>
        <begin position="23"/>
        <end position="163"/>
    </location>
</feature>
<dbReference type="OMA" id="IYVTMAQ"/>
<proteinExistence type="predicted"/>
<protein>
    <submittedName>
        <fullName evidence="3 4">Uncharacterized protein LOC113790503</fullName>
    </submittedName>
</protein>
<name>A0A6P6XSY0_DERPT</name>
<keyword evidence="2" id="KW-1185">Reference proteome</keyword>
<dbReference type="Proteomes" id="UP000515146">
    <property type="component" value="Unplaced"/>
</dbReference>
<dbReference type="RefSeq" id="XP_027195978.1">
    <property type="nucleotide sequence ID" value="XM_027340177.1"/>
</dbReference>
<keyword evidence="1" id="KW-0732">Signal</keyword>
<evidence type="ECO:0000313" key="4">
    <source>
        <dbReference type="RefSeq" id="XP_027195979.1"/>
    </source>
</evidence>
<dbReference type="AlphaFoldDB" id="A0A6P6XSY0"/>
<dbReference type="PROSITE" id="PS51257">
    <property type="entry name" value="PROKAR_LIPOPROTEIN"/>
    <property type="match status" value="1"/>
</dbReference>
<gene>
    <name evidence="3 4" type="primary">LOC113790503</name>
</gene>